<dbReference type="Pfam" id="PF00730">
    <property type="entry name" value="HhH-GPD"/>
    <property type="match status" value="1"/>
</dbReference>
<name>A0A437MRM5_9SPHI</name>
<keyword evidence="5" id="KW-0227">DNA damage</keyword>
<dbReference type="InterPro" id="IPR044298">
    <property type="entry name" value="MIG/MutY"/>
</dbReference>
<dbReference type="GO" id="GO:0034039">
    <property type="term" value="F:8-oxo-7,8-dihydroguanine DNA N-glycosylase activity"/>
    <property type="evidence" value="ECO:0007669"/>
    <property type="project" value="TreeGrafter"/>
</dbReference>
<reference evidence="12 13" key="1">
    <citation type="submission" date="2019-01" db="EMBL/GenBank/DDBJ databases">
        <authorList>
            <person name="Chen W.-M."/>
        </authorList>
    </citation>
    <scope>NUCLEOTIDE SEQUENCE [LARGE SCALE GENOMIC DNA]</scope>
    <source>
        <strain evidence="12 13">YBJ-36</strain>
    </source>
</reference>
<keyword evidence="8" id="KW-0411">Iron-sulfur</keyword>
<evidence type="ECO:0000256" key="5">
    <source>
        <dbReference type="ARBA" id="ARBA00022763"/>
    </source>
</evidence>
<comment type="caution">
    <text evidence="12">The sequence shown here is derived from an EMBL/GenBank/DDBJ whole genome shotgun (WGS) entry which is preliminary data.</text>
</comment>
<dbReference type="GO" id="GO:0046872">
    <property type="term" value="F:metal ion binding"/>
    <property type="evidence" value="ECO:0007669"/>
    <property type="project" value="UniProtKB-KW"/>
</dbReference>
<sequence>MNGYYLEERIRLFREKILAWFANHKRVFPWRQDNLSPYELIIAEILLQRTKAETVSTFYTQFLAEFPNWQALVNADSITIENYLIPIGLYRQRAQRLKKLAIYLVDNNGVLPLDRTELENVPFMGQYIANAVELLVFNKRKPLLDVNMARVLERYFGPRKLSDIRYDPYLQQLAKDFVDHPDSKFLNWAILDFAALVCKARKPSCLSCLLNSTCKFFSDVVQIHDAGIHFE</sequence>
<evidence type="ECO:0000256" key="7">
    <source>
        <dbReference type="ARBA" id="ARBA00023004"/>
    </source>
</evidence>
<dbReference type="GO" id="GO:0006298">
    <property type="term" value="P:mismatch repair"/>
    <property type="evidence" value="ECO:0007669"/>
    <property type="project" value="TreeGrafter"/>
</dbReference>
<dbReference type="PANTHER" id="PTHR42944:SF1">
    <property type="entry name" value="ADENINE DNA GLYCOSYLASE"/>
    <property type="match status" value="1"/>
</dbReference>
<dbReference type="GO" id="GO:0051539">
    <property type="term" value="F:4 iron, 4 sulfur cluster binding"/>
    <property type="evidence" value="ECO:0007669"/>
    <property type="project" value="InterPro"/>
</dbReference>
<evidence type="ECO:0000256" key="1">
    <source>
        <dbReference type="ARBA" id="ARBA00001966"/>
    </source>
</evidence>
<dbReference type="InterPro" id="IPR011257">
    <property type="entry name" value="DNA_glycosylase"/>
</dbReference>
<evidence type="ECO:0000256" key="8">
    <source>
        <dbReference type="ARBA" id="ARBA00023014"/>
    </source>
</evidence>
<proteinExistence type="inferred from homology"/>
<dbReference type="SMART" id="SM00525">
    <property type="entry name" value="FES"/>
    <property type="match status" value="1"/>
</dbReference>
<protein>
    <recommendedName>
        <fullName evidence="11">HhH-GPD domain-containing protein</fullName>
    </recommendedName>
</protein>
<keyword evidence="13" id="KW-1185">Reference proteome</keyword>
<dbReference type="Gene3D" id="1.10.340.30">
    <property type="entry name" value="Hypothetical protein, domain 2"/>
    <property type="match status" value="1"/>
</dbReference>
<dbReference type="GO" id="GO:0035485">
    <property type="term" value="F:adenine/guanine mispair binding"/>
    <property type="evidence" value="ECO:0007669"/>
    <property type="project" value="TreeGrafter"/>
</dbReference>
<dbReference type="PANTHER" id="PTHR42944">
    <property type="entry name" value="ADENINE DNA GLYCOSYLASE"/>
    <property type="match status" value="1"/>
</dbReference>
<accession>A0A437MRM5</accession>
<dbReference type="Gene3D" id="1.10.1670.10">
    <property type="entry name" value="Helix-hairpin-Helix base-excision DNA repair enzymes (C-terminal)"/>
    <property type="match status" value="1"/>
</dbReference>
<keyword evidence="4" id="KW-0479">Metal-binding</keyword>
<comment type="similarity">
    <text evidence="3">Belongs to the Nth/MutY family.</text>
</comment>
<evidence type="ECO:0000256" key="4">
    <source>
        <dbReference type="ARBA" id="ARBA00022723"/>
    </source>
</evidence>
<dbReference type="EMBL" id="SACK01000005">
    <property type="protein sequence ID" value="RVU00286.1"/>
    <property type="molecule type" value="Genomic_DNA"/>
</dbReference>
<comment type="cofactor">
    <cofactor evidence="1">
        <name>[4Fe-4S] cluster</name>
        <dbReference type="ChEBI" id="CHEBI:49883"/>
    </cofactor>
</comment>
<comment type="function">
    <text evidence="2">Adenine glycosylase active on G-A mispairs. MutY also corrects error-prone DNA synthesis past GO lesions which are due to the oxidatively damaged form of guanine: 7,8-dihydro-8-oxoguanine (8-oxo-dGTP).</text>
</comment>
<dbReference type="CDD" id="cd00056">
    <property type="entry name" value="ENDO3c"/>
    <property type="match status" value="1"/>
</dbReference>
<dbReference type="SMART" id="SM00478">
    <property type="entry name" value="ENDO3c"/>
    <property type="match status" value="1"/>
</dbReference>
<dbReference type="GO" id="GO:0000701">
    <property type="term" value="F:purine-specific mismatch base pair DNA N-glycosylase activity"/>
    <property type="evidence" value="ECO:0007669"/>
    <property type="project" value="TreeGrafter"/>
</dbReference>
<dbReference type="SUPFAM" id="SSF48150">
    <property type="entry name" value="DNA-glycosylase"/>
    <property type="match status" value="1"/>
</dbReference>
<dbReference type="InterPro" id="IPR003651">
    <property type="entry name" value="Endonuclease3_FeS-loop_motif"/>
</dbReference>
<dbReference type="GO" id="GO:0006284">
    <property type="term" value="P:base-excision repair"/>
    <property type="evidence" value="ECO:0007669"/>
    <property type="project" value="InterPro"/>
</dbReference>
<evidence type="ECO:0000256" key="9">
    <source>
        <dbReference type="ARBA" id="ARBA00023204"/>
    </source>
</evidence>
<dbReference type="OrthoDB" id="9802365at2"/>
<evidence type="ECO:0000256" key="3">
    <source>
        <dbReference type="ARBA" id="ARBA00008343"/>
    </source>
</evidence>
<evidence type="ECO:0000313" key="13">
    <source>
        <dbReference type="Proteomes" id="UP000282759"/>
    </source>
</evidence>
<keyword evidence="10" id="KW-0326">Glycosidase</keyword>
<organism evidence="12 13">
    <name type="scientific">Mucilaginibacter limnophilus</name>
    <dbReference type="NCBI Taxonomy" id="1932778"/>
    <lineage>
        <taxon>Bacteria</taxon>
        <taxon>Pseudomonadati</taxon>
        <taxon>Bacteroidota</taxon>
        <taxon>Sphingobacteriia</taxon>
        <taxon>Sphingobacteriales</taxon>
        <taxon>Sphingobacteriaceae</taxon>
        <taxon>Mucilaginibacter</taxon>
    </lineage>
</organism>
<dbReference type="InterPro" id="IPR023170">
    <property type="entry name" value="HhH_base_excis_C"/>
</dbReference>
<dbReference type="AlphaFoldDB" id="A0A437MRM5"/>
<keyword evidence="7" id="KW-0408">Iron</keyword>
<dbReference type="Proteomes" id="UP000282759">
    <property type="component" value="Unassembled WGS sequence"/>
</dbReference>
<keyword evidence="6" id="KW-0378">Hydrolase</keyword>
<evidence type="ECO:0000259" key="11">
    <source>
        <dbReference type="SMART" id="SM00478"/>
    </source>
</evidence>
<gene>
    <name evidence="12" type="ORF">EOD41_12440</name>
</gene>
<keyword evidence="9" id="KW-0234">DNA repair</keyword>
<evidence type="ECO:0000256" key="10">
    <source>
        <dbReference type="ARBA" id="ARBA00023295"/>
    </source>
</evidence>
<dbReference type="PIRSF" id="PIRSF001435">
    <property type="entry name" value="Nth"/>
    <property type="match status" value="1"/>
</dbReference>
<evidence type="ECO:0000256" key="2">
    <source>
        <dbReference type="ARBA" id="ARBA00002933"/>
    </source>
</evidence>
<evidence type="ECO:0000256" key="6">
    <source>
        <dbReference type="ARBA" id="ARBA00022801"/>
    </source>
</evidence>
<feature type="domain" description="HhH-GPD" evidence="11">
    <location>
        <begin position="46"/>
        <end position="196"/>
    </location>
</feature>
<evidence type="ECO:0000313" key="12">
    <source>
        <dbReference type="EMBL" id="RVU00286.1"/>
    </source>
</evidence>
<dbReference type="InterPro" id="IPR003265">
    <property type="entry name" value="HhH-GPD_domain"/>
</dbReference>
<dbReference type="GO" id="GO:0032357">
    <property type="term" value="F:oxidized purine DNA binding"/>
    <property type="evidence" value="ECO:0007669"/>
    <property type="project" value="TreeGrafter"/>
</dbReference>